<evidence type="ECO:0000313" key="3">
    <source>
        <dbReference type="EMBL" id="MQS03676.1"/>
    </source>
</evidence>
<comment type="caution">
    <text evidence="3">The sequence shown here is derived from an EMBL/GenBank/DDBJ whole genome shotgun (WGS) entry which is preliminary data.</text>
</comment>
<dbReference type="Proteomes" id="UP000320857">
    <property type="component" value="Unassembled WGS sequence"/>
</dbReference>
<reference evidence="2" key="3">
    <citation type="journal article" name="Syst. Appl. Microbiol.">
        <title>Streptomyces alkaliterrae sp. nov., isolated from an alkaline soil, and emended descriptions of Streptomyces alkaliphilus, Streptomyces calidiresistens and Streptomyces durbertensis.</title>
        <authorList>
            <person name="Swiecimska M."/>
            <person name="Golinska P."/>
            <person name="Nouioui I."/>
            <person name="Wypij M."/>
            <person name="Rai M."/>
            <person name="Sangal V."/>
            <person name="Goodfellow M."/>
        </authorList>
    </citation>
    <scope>NUCLEOTIDE SEQUENCE</scope>
    <source>
        <strain evidence="2">OF8</strain>
    </source>
</reference>
<protein>
    <submittedName>
        <fullName evidence="3">Uncharacterized protein</fullName>
    </submittedName>
</protein>
<dbReference type="Proteomes" id="UP000517765">
    <property type="component" value="Unassembled WGS sequence"/>
</dbReference>
<dbReference type="EMBL" id="JABJXA010000188">
    <property type="protein sequence ID" value="MBB1261592.1"/>
    <property type="molecule type" value="Genomic_DNA"/>
</dbReference>
<dbReference type="EMBL" id="VJYK02000192">
    <property type="protein sequence ID" value="MQS03676.1"/>
    <property type="molecule type" value="Genomic_DNA"/>
</dbReference>
<proteinExistence type="predicted"/>
<evidence type="ECO:0000313" key="4">
    <source>
        <dbReference type="Proteomes" id="UP000320857"/>
    </source>
</evidence>
<dbReference type="AlphaFoldDB" id="A0A5P0YTN6"/>
<evidence type="ECO:0000313" key="2">
    <source>
        <dbReference type="EMBL" id="MBB1261592.1"/>
    </source>
</evidence>
<reference evidence="5" key="2">
    <citation type="submission" date="2020-05" db="EMBL/GenBank/DDBJ databases">
        <title>Classification of alakaliphilic streptomycetes isolated from an alkaline soil next to Lonar Crater, India and a proposal for the recognition of Streptomyces alkaliterrae sp. nov.</title>
        <authorList>
            <person name="Golinska P."/>
        </authorList>
    </citation>
    <scope>NUCLEOTIDE SEQUENCE [LARGE SCALE GENOMIC DNA]</scope>
    <source>
        <strain evidence="5">OF8</strain>
    </source>
</reference>
<keyword evidence="4" id="KW-1185">Reference proteome</keyword>
<feature type="region of interest" description="Disordered" evidence="1">
    <location>
        <begin position="78"/>
        <end position="116"/>
    </location>
</feature>
<organism evidence="3 4">
    <name type="scientific">Streptomyces alkaliterrae</name>
    <dbReference type="NCBI Taxonomy" id="2213162"/>
    <lineage>
        <taxon>Bacteria</taxon>
        <taxon>Bacillati</taxon>
        <taxon>Actinomycetota</taxon>
        <taxon>Actinomycetes</taxon>
        <taxon>Kitasatosporales</taxon>
        <taxon>Streptomycetaceae</taxon>
        <taxon>Streptomyces</taxon>
    </lineage>
</organism>
<sequence length="116" mass="11985">MELVERALPAVEEHADQAAESACLLADVVSAGGWSVVAVEDALTAIETLAEALGGIVPELRDVLAAATAAASTARRRLGLPVDTEPEPAVEGVIPAPRTGRRPRRRGLGPGFKGVR</sequence>
<dbReference type="RefSeq" id="WP_143649244.1">
    <property type="nucleotide sequence ID" value="NZ_JABJXA010000188.1"/>
</dbReference>
<accession>A0A5P0YTN6</accession>
<evidence type="ECO:0000313" key="5">
    <source>
        <dbReference type="Proteomes" id="UP000517765"/>
    </source>
</evidence>
<evidence type="ECO:0000256" key="1">
    <source>
        <dbReference type="SAM" id="MobiDB-lite"/>
    </source>
</evidence>
<name>A0A5P0YTN6_9ACTN</name>
<gene>
    <name evidence="3" type="ORF">FNX44_017720</name>
    <name evidence="2" type="ORF">H3147_22665</name>
</gene>
<reference evidence="3 4" key="1">
    <citation type="submission" date="2019-10" db="EMBL/GenBank/DDBJ databases">
        <title>Streptomyces sp. nov., a novel actinobacterium isolated from alkaline environment.</title>
        <authorList>
            <person name="Golinska P."/>
        </authorList>
    </citation>
    <scope>NUCLEOTIDE SEQUENCE [LARGE SCALE GENOMIC DNA]</scope>
    <source>
        <strain evidence="3 4">OF1</strain>
    </source>
</reference>